<sequence length="410" mass="45407">MDKMPTLLSNGHLDVLGVLLSGLPCISMGLSYSSMLVLSSPFPSWNFNSCCRRRRFGRLLGLARIDRVPPKQVEEMLILSYQYDFLIVAAGSQVHSLSACPNTFHWSNDGLERDLYIQTTTVSVLAMDGRRRWLDIEKLGSNGKSHFILVTNLAPCSGVRLHLWPEKGKSTLNLPASKRVVEVTSKMVHIPSGPAPRQIEPGGQTEQAPPSAVFQLRPEDMHGFRFLTISVAPRPVLFSVLFYELQSFIWLSLSASTRFCETFDLFHNFNLVDAHEFDKRISETNSKDLLSQSVGSIAQTVSGRPPPAASMAVGQFFNPEEGETEFSPRALLLSTYSQKDIMLKEDHPLAFNMSFSISLGLLPVTLSLKTAGCGIKNSGLPVEEARSMENTSSSLQGEPIDIVSWCSEFF</sequence>
<evidence type="ECO:0000313" key="2">
    <source>
        <dbReference type="Proteomes" id="UP000288805"/>
    </source>
</evidence>
<dbReference type="AlphaFoldDB" id="A0A438IBB5"/>
<dbReference type="PANTHER" id="PTHR47346">
    <property type="entry name" value="HYDROLASES, ACTING ON ESTER BOND"/>
    <property type="match status" value="1"/>
</dbReference>
<comment type="caution">
    <text evidence="1">The sequence shown here is derived from an EMBL/GenBank/DDBJ whole genome shotgun (WGS) entry which is preliminary data.</text>
</comment>
<proteinExistence type="predicted"/>
<evidence type="ECO:0000313" key="1">
    <source>
        <dbReference type="EMBL" id="RVW93992.1"/>
    </source>
</evidence>
<dbReference type="EMBL" id="QGNW01000125">
    <property type="protein sequence ID" value="RVW93992.1"/>
    <property type="molecule type" value="Genomic_DNA"/>
</dbReference>
<protein>
    <submittedName>
        <fullName evidence="1">Uncharacterized protein</fullName>
    </submittedName>
</protein>
<dbReference type="Proteomes" id="UP000288805">
    <property type="component" value="Unassembled WGS sequence"/>
</dbReference>
<reference evidence="1 2" key="1">
    <citation type="journal article" date="2018" name="PLoS Genet.">
        <title>Population sequencing reveals clonal diversity and ancestral inbreeding in the grapevine cultivar Chardonnay.</title>
        <authorList>
            <person name="Roach M.J."/>
            <person name="Johnson D.L."/>
            <person name="Bohlmann J."/>
            <person name="van Vuuren H.J."/>
            <person name="Jones S.J."/>
            <person name="Pretorius I.S."/>
            <person name="Schmidt S.A."/>
            <person name="Borneman A.R."/>
        </authorList>
    </citation>
    <scope>NUCLEOTIDE SEQUENCE [LARGE SCALE GENOMIC DNA]</scope>
    <source>
        <strain evidence="2">cv. Chardonnay</strain>
        <tissue evidence="1">Leaf</tissue>
    </source>
</reference>
<accession>A0A438IBB5</accession>
<organism evidence="1 2">
    <name type="scientific">Vitis vinifera</name>
    <name type="common">Grape</name>
    <dbReference type="NCBI Taxonomy" id="29760"/>
    <lineage>
        <taxon>Eukaryota</taxon>
        <taxon>Viridiplantae</taxon>
        <taxon>Streptophyta</taxon>
        <taxon>Embryophyta</taxon>
        <taxon>Tracheophyta</taxon>
        <taxon>Spermatophyta</taxon>
        <taxon>Magnoliopsida</taxon>
        <taxon>eudicotyledons</taxon>
        <taxon>Gunneridae</taxon>
        <taxon>Pentapetalae</taxon>
        <taxon>rosids</taxon>
        <taxon>Vitales</taxon>
        <taxon>Vitaceae</taxon>
        <taxon>Viteae</taxon>
        <taxon>Vitis</taxon>
    </lineage>
</organism>
<name>A0A438IBB5_VITVI</name>
<gene>
    <name evidence="1" type="ORF">CK203_034106</name>
</gene>
<dbReference type="PANTHER" id="PTHR47346:SF1">
    <property type="entry name" value="GPI INOSITOL-DEACYLASE"/>
    <property type="match status" value="1"/>
</dbReference>